<evidence type="ECO:0000256" key="3">
    <source>
        <dbReference type="ARBA" id="ARBA00023163"/>
    </source>
</evidence>
<sequence length="206" mass="23226">MAEEYFRRIGHQKTSVADIASCLGMSSATIYRFFPSRAAINRSICGRFIEQTTQLADAVARQEAPAHEKLESLFNLLHEERRKNLIQEKPVHDLIVAATTENWPIISAHSDHLVAIIEEIIEEGTEAGKFSVEDAARSARNAMNAFVPFYHPILVEERVRNAEDAKEDLSEQICFILKALGGNDERCRLSGRIDRAAHRRGPDRSE</sequence>
<evidence type="ECO:0000256" key="1">
    <source>
        <dbReference type="ARBA" id="ARBA00023015"/>
    </source>
</evidence>
<dbReference type="Pfam" id="PF17935">
    <property type="entry name" value="TetR_C_27"/>
    <property type="match status" value="1"/>
</dbReference>
<keyword evidence="1" id="KW-0805">Transcription regulation</keyword>
<feature type="DNA-binding region" description="H-T-H motif" evidence="4">
    <location>
        <begin position="15"/>
        <end position="34"/>
    </location>
</feature>
<reference evidence="6 7" key="1">
    <citation type="submission" date="2020-08" db="EMBL/GenBank/DDBJ databases">
        <title>Genomic Encyclopedia of Type Strains, Phase IV (KMG-V): Genome sequencing to study the core and pangenomes of soil and plant-associated prokaryotes.</title>
        <authorList>
            <person name="Whitman W."/>
        </authorList>
    </citation>
    <scope>NUCLEOTIDE SEQUENCE [LARGE SCALE GENOMIC DNA]</scope>
    <source>
        <strain evidence="6 7">SEMIA 402</strain>
    </source>
</reference>
<dbReference type="Gene3D" id="1.10.357.10">
    <property type="entry name" value="Tetracycline Repressor, domain 2"/>
    <property type="match status" value="1"/>
</dbReference>
<name>A0A7W6RUX5_9HYPH</name>
<dbReference type="EMBL" id="JACIGM010000023">
    <property type="protein sequence ID" value="MBB4279028.1"/>
    <property type="molecule type" value="Genomic_DNA"/>
</dbReference>
<comment type="caution">
    <text evidence="6">The sequence shown here is derived from an EMBL/GenBank/DDBJ whole genome shotgun (WGS) entry which is preliminary data.</text>
</comment>
<dbReference type="PROSITE" id="PS50977">
    <property type="entry name" value="HTH_TETR_2"/>
    <property type="match status" value="1"/>
</dbReference>
<evidence type="ECO:0000259" key="5">
    <source>
        <dbReference type="PROSITE" id="PS50977"/>
    </source>
</evidence>
<gene>
    <name evidence="6" type="ORF">GGE12_006841</name>
</gene>
<dbReference type="InterPro" id="IPR050109">
    <property type="entry name" value="HTH-type_TetR-like_transc_reg"/>
</dbReference>
<feature type="domain" description="HTH tetR-type" evidence="5">
    <location>
        <begin position="1"/>
        <end position="52"/>
    </location>
</feature>
<dbReference type="PANTHER" id="PTHR30055:SF151">
    <property type="entry name" value="TRANSCRIPTIONAL REGULATORY PROTEIN"/>
    <property type="match status" value="1"/>
</dbReference>
<dbReference type="InterPro" id="IPR041478">
    <property type="entry name" value="TetR_C_27"/>
</dbReference>
<dbReference type="Pfam" id="PF00440">
    <property type="entry name" value="TetR_N"/>
    <property type="match status" value="1"/>
</dbReference>
<dbReference type="GO" id="GO:0003700">
    <property type="term" value="F:DNA-binding transcription factor activity"/>
    <property type="evidence" value="ECO:0007669"/>
    <property type="project" value="TreeGrafter"/>
</dbReference>
<protein>
    <submittedName>
        <fullName evidence="6">AcrR family transcriptional regulator</fullName>
    </submittedName>
</protein>
<dbReference type="Proteomes" id="UP000533641">
    <property type="component" value="Unassembled WGS sequence"/>
</dbReference>
<dbReference type="PANTHER" id="PTHR30055">
    <property type="entry name" value="HTH-TYPE TRANSCRIPTIONAL REGULATOR RUTR"/>
    <property type="match status" value="1"/>
</dbReference>
<keyword evidence="3" id="KW-0804">Transcription</keyword>
<proteinExistence type="predicted"/>
<accession>A0A7W6RUX5</accession>
<evidence type="ECO:0000313" key="7">
    <source>
        <dbReference type="Proteomes" id="UP000533641"/>
    </source>
</evidence>
<keyword evidence="2 4" id="KW-0238">DNA-binding</keyword>
<dbReference type="SUPFAM" id="SSF46689">
    <property type="entry name" value="Homeodomain-like"/>
    <property type="match status" value="1"/>
</dbReference>
<dbReference type="InterPro" id="IPR009057">
    <property type="entry name" value="Homeodomain-like_sf"/>
</dbReference>
<evidence type="ECO:0000313" key="6">
    <source>
        <dbReference type="EMBL" id="MBB4279028.1"/>
    </source>
</evidence>
<dbReference type="InterPro" id="IPR001647">
    <property type="entry name" value="HTH_TetR"/>
</dbReference>
<evidence type="ECO:0000256" key="2">
    <source>
        <dbReference type="ARBA" id="ARBA00023125"/>
    </source>
</evidence>
<dbReference type="AlphaFoldDB" id="A0A7W6RUX5"/>
<dbReference type="GO" id="GO:0000976">
    <property type="term" value="F:transcription cis-regulatory region binding"/>
    <property type="evidence" value="ECO:0007669"/>
    <property type="project" value="TreeGrafter"/>
</dbReference>
<organism evidence="6 7">
    <name type="scientific">Rhizobium mongolense</name>
    <dbReference type="NCBI Taxonomy" id="57676"/>
    <lineage>
        <taxon>Bacteria</taxon>
        <taxon>Pseudomonadati</taxon>
        <taxon>Pseudomonadota</taxon>
        <taxon>Alphaproteobacteria</taxon>
        <taxon>Hyphomicrobiales</taxon>
        <taxon>Rhizobiaceae</taxon>
        <taxon>Rhizobium/Agrobacterium group</taxon>
        <taxon>Rhizobium</taxon>
    </lineage>
</organism>
<evidence type="ECO:0000256" key="4">
    <source>
        <dbReference type="PROSITE-ProRule" id="PRU00335"/>
    </source>
</evidence>